<organism evidence="1 2">
    <name type="scientific">Terrapene triunguis</name>
    <name type="common">Three-toed box turtle</name>
    <dbReference type="NCBI Taxonomy" id="2587831"/>
    <lineage>
        <taxon>Eukaryota</taxon>
        <taxon>Metazoa</taxon>
        <taxon>Chordata</taxon>
        <taxon>Craniata</taxon>
        <taxon>Vertebrata</taxon>
        <taxon>Euteleostomi</taxon>
        <taxon>Archelosauria</taxon>
        <taxon>Testudinata</taxon>
        <taxon>Testudines</taxon>
        <taxon>Cryptodira</taxon>
        <taxon>Durocryptodira</taxon>
        <taxon>Testudinoidea</taxon>
        <taxon>Emydidae</taxon>
        <taxon>Terrapene</taxon>
    </lineage>
</organism>
<evidence type="ECO:0000313" key="1">
    <source>
        <dbReference type="Ensembl" id="ENSTMTP00000013924.1"/>
    </source>
</evidence>
<protein>
    <recommendedName>
        <fullName evidence="3">RRM domain-containing protein</fullName>
    </recommendedName>
</protein>
<name>A0A674J328_9SAUR</name>
<sequence>MTSDFWCPICDTLSGPAFQGAGAQCFLKTGLSLRCHKLVPQTLRHSGFHSFSFENLLTGKGLHRELYLSPEPDHVPLWKRNISNRLAEKYRQFRLNIKDTPMSAVIVRWIKRNILASYDYHSVIQELSRFGAIESVTPSGRQTAVVIFKDIISACKAMNAFPANDPGRRIQCVWHHKFMSEYRMSAQHSEK</sequence>
<dbReference type="PANTHER" id="PTHR35968">
    <property type="entry name" value="CHROMOSOME 6 C6ORF201 HOMOLOG"/>
    <property type="match status" value="1"/>
</dbReference>
<dbReference type="Proteomes" id="UP000472274">
    <property type="component" value="Unplaced"/>
</dbReference>
<dbReference type="Ensembl" id="ENSTMTT00000014401.1">
    <property type="protein sequence ID" value="ENSTMTP00000013924.1"/>
    <property type="gene ID" value="ENSTMTG00000010132.1"/>
</dbReference>
<dbReference type="Pfam" id="PF15023">
    <property type="entry name" value="DUF4523"/>
    <property type="match status" value="1"/>
</dbReference>
<accession>A0A674J328</accession>
<proteinExistence type="predicted"/>
<dbReference type="GO" id="GO:0003676">
    <property type="term" value="F:nucleic acid binding"/>
    <property type="evidence" value="ECO:0007669"/>
    <property type="project" value="InterPro"/>
</dbReference>
<dbReference type="SUPFAM" id="SSF54928">
    <property type="entry name" value="RNA-binding domain, RBD"/>
    <property type="match status" value="1"/>
</dbReference>
<reference evidence="1" key="1">
    <citation type="submission" date="2025-05" db="UniProtKB">
        <authorList>
            <consortium name="Ensembl"/>
        </authorList>
    </citation>
    <scope>IDENTIFICATION</scope>
</reference>
<keyword evidence="2" id="KW-1185">Reference proteome</keyword>
<dbReference type="InterPro" id="IPR035979">
    <property type="entry name" value="RBD_domain_sf"/>
</dbReference>
<dbReference type="GeneTree" id="ENSGT00390000008360"/>
<dbReference type="PANTHER" id="PTHR35968:SF1">
    <property type="entry name" value="TESTIS EXPRESSED PROTEIN 56"/>
    <property type="match status" value="1"/>
</dbReference>
<dbReference type="AlphaFoldDB" id="A0A674J328"/>
<dbReference type="InterPro" id="IPR027827">
    <property type="entry name" value="Tex56"/>
</dbReference>
<dbReference type="Ensembl" id="ENSTMTT00000019529.1">
    <property type="protein sequence ID" value="ENSTMTP00000018862.1"/>
    <property type="gene ID" value="ENSTMTG00000013838.1"/>
</dbReference>
<evidence type="ECO:0000313" key="2">
    <source>
        <dbReference type="Proteomes" id="UP000472274"/>
    </source>
</evidence>
<evidence type="ECO:0008006" key="3">
    <source>
        <dbReference type="Google" id="ProtNLM"/>
    </source>
</evidence>